<keyword evidence="2" id="KW-1185">Reference proteome</keyword>
<reference evidence="1" key="1">
    <citation type="submission" date="2016-11" db="EMBL/GenBank/DDBJ databases">
        <authorList>
            <person name="Shneider M.M."/>
            <person name="Kabanova A.P."/>
            <person name="Vo T."/>
            <person name="Samarov N.I."/>
            <person name="Korzhenkov A.A."/>
            <person name="Toschakov S.V."/>
            <person name="Miroshnikov K.K."/>
            <person name="Ignatov A.N."/>
            <person name="Kulikov E.E."/>
            <person name="Miroshnikov K.A."/>
        </authorList>
    </citation>
    <scope>NUCLEOTIDE SEQUENCE [LARGE SCALE GENOMIC DNA]</scope>
</reference>
<organism evidence="1 2">
    <name type="scientific">Pectobacterium phage PP47</name>
    <dbReference type="NCBI Taxonomy" id="1932882"/>
    <lineage>
        <taxon>Viruses</taxon>
        <taxon>Duplodnaviria</taxon>
        <taxon>Heunggongvirae</taxon>
        <taxon>Uroviricota</taxon>
        <taxon>Caudoviricetes</taxon>
        <taxon>Autographivirales</taxon>
        <taxon>Autotranscriptaviridae</taxon>
        <taxon>Studiervirinae</taxon>
        <taxon>Pektosvirus</taxon>
        <taxon>Pektosvirus PP47</taxon>
    </lineage>
</organism>
<dbReference type="EMBL" id="KY250035">
    <property type="protein sequence ID" value="APW79787.1"/>
    <property type="molecule type" value="Genomic_DNA"/>
</dbReference>
<gene>
    <name evidence="1" type="ORF">PP47_gp51</name>
</gene>
<name>A0A1P8L6A5_9CAUD</name>
<protein>
    <submittedName>
        <fullName evidence="1">Terminase small subunit</fullName>
    </submittedName>
</protein>
<evidence type="ECO:0000313" key="1">
    <source>
        <dbReference type="EMBL" id="APW79787.1"/>
    </source>
</evidence>
<dbReference type="Pfam" id="PF11123">
    <property type="entry name" value="DNA_Packaging_2"/>
    <property type="match status" value="1"/>
</dbReference>
<evidence type="ECO:0000313" key="2">
    <source>
        <dbReference type="Proteomes" id="UP000225816"/>
    </source>
</evidence>
<dbReference type="Proteomes" id="UP000225816">
    <property type="component" value="Segment"/>
</dbReference>
<accession>A0A1P8L6A5</accession>
<sequence length="89" mass="10258">MTKVDKSLLKFLEMLDTQQAQFMLKDLNDPEKRTPQLYNAIGKLLERHKFQVSKLQPDTNILGDLHGALEAYNQGVDINGLEEDDVYQH</sequence>
<dbReference type="InterPro" id="IPR024345">
    <property type="entry name" value="DNA_matur_Phage_T7-like"/>
</dbReference>
<proteinExistence type="predicted"/>